<evidence type="ECO:0000313" key="2">
    <source>
        <dbReference type="Proteomes" id="UP000003730"/>
    </source>
</evidence>
<dbReference type="STRING" id="1046627.BZARG_3109"/>
<comment type="caution">
    <text evidence="1">The sequence shown here is derived from an EMBL/GenBank/DDBJ whole genome shotgun (WGS) entry which is preliminary data.</text>
</comment>
<dbReference type="AlphaFoldDB" id="G2EBF6"/>
<dbReference type="Proteomes" id="UP000003730">
    <property type="component" value="Unassembled WGS sequence"/>
</dbReference>
<keyword evidence="2" id="KW-1185">Reference proteome</keyword>
<sequence>MRNAITLIFILLFFLSCKQKQTEYINTENNSEISKIVESETEKGTENKVENVVAEKISNCDLKTLVEINSLLEKGTELNDQNFAVFFANMNPECSNNAEYSEFNNELIFKTLESNPKKFVAFLSRVSKKKKILEFVLTQLRNPIHDGIELNAIYESLGKTETEDAKTKELVSESIKNAIEKNN</sequence>
<dbReference type="RefSeq" id="WP_008635766.1">
    <property type="nucleotide sequence ID" value="NZ_AFXZ01000011.1"/>
</dbReference>
<name>G2EBF6_9FLAO</name>
<reference evidence="1 2" key="1">
    <citation type="journal article" date="2008" name="Int. J. Syst. Evol. Microbiol.">
        <title>Bizionia argentinensis sp. nov., isolated from surface marine water in Antarctica.</title>
        <authorList>
            <person name="Bercovich A."/>
            <person name="Vazquez S.C."/>
            <person name="Yankilevich P."/>
            <person name="Coria S.H."/>
            <person name="Foti M."/>
            <person name="Hernandez E."/>
            <person name="Vidal A."/>
            <person name="Ruberto L."/>
            <person name="Melo C."/>
            <person name="Marenssi S."/>
            <person name="Criscuolo M."/>
            <person name="Memoli M."/>
            <person name="Arguelles M."/>
            <person name="Mac Cormack W.P."/>
        </authorList>
    </citation>
    <scope>NUCLEOTIDE SEQUENCE [LARGE SCALE GENOMIC DNA]</scope>
    <source>
        <strain evidence="1 2">JUB59</strain>
    </source>
</reference>
<proteinExistence type="predicted"/>
<organism evidence="1 2">
    <name type="scientific">Bizionia argentinensis JUB59</name>
    <dbReference type="NCBI Taxonomy" id="1046627"/>
    <lineage>
        <taxon>Bacteria</taxon>
        <taxon>Pseudomonadati</taxon>
        <taxon>Bacteroidota</taxon>
        <taxon>Flavobacteriia</taxon>
        <taxon>Flavobacteriales</taxon>
        <taxon>Flavobacteriaceae</taxon>
        <taxon>Bizionia</taxon>
    </lineage>
</organism>
<dbReference type="OrthoDB" id="1443827at2"/>
<protein>
    <submittedName>
        <fullName evidence="1">Uncharacterized protein</fullName>
    </submittedName>
</protein>
<dbReference type="eggNOG" id="ENOG5033NQS">
    <property type="taxonomic scope" value="Bacteria"/>
</dbReference>
<dbReference type="EMBL" id="AFXZ01000011">
    <property type="protein sequence ID" value="EGV44230.1"/>
    <property type="molecule type" value="Genomic_DNA"/>
</dbReference>
<evidence type="ECO:0000313" key="1">
    <source>
        <dbReference type="EMBL" id="EGV44230.1"/>
    </source>
</evidence>
<accession>G2EBF6</accession>
<dbReference type="PROSITE" id="PS51257">
    <property type="entry name" value="PROKAR_LIPOPROTEIN"/>
    <property type="match status" value="1"/>
</dbReference>
<gene>
    <name evidence="1" type="ORF">BZARG_3109</name>
</gene>